<dbReference type="Pfam" id="PF00990">
    <property type="entry name" value="GGDEF"/>
    <property type="match status" value="1"/>
</dbReference>
<dbReference type="EC" id="2.7.7.65" evidence="1"/>
<evidence type="ECO:0000256" key="1">
    <source>
        <dbReference type="ARBA" id="ARBA00012528"/>
    </source>
</evidence>
<evidence type="ECO:0000313" key="4">
    <source>
        <dbReference type="EMBL" id="MDC7718333.1"/>
    </source>
</evidence>
<dbReference type="SMART" id="SM00267">
    <property type="entry name" value="GGDEF"/>
    <property type="match status" value="1"/>
</dbReference>
<dbReference type="EMBL" id="JAQQLF010000019">
    <property type="protein sequence ID" value="MDC7718333.1"/>
    <property type="molecule type" value="Genomic_DNA"/>
</dbReference>
<dbReference type="NCBIfam" id="TIGR00254">
    <property type="entry name" value="GGDEF"/>
    <property type="match status" value="1"/>
</dbReference>
<protein>
    <recommendedName>
        <fullName evidence="1">diguanylate cyclase</fullName>
        <ecNumber evidence="1">2.7.7.65</ecNumber>
    </recommendedName>
</protein>
<dbReference type="CDD" id="cd01949">
    <property type="entry name" value="GGDEF"/>
    <property type="match status" value="1"/>
</dbReference>
<dbReference type="PANTHER" id="PTHR45138">
    <property type="entry name" value="REGULATORY COMPONENTS OF SENSORY TRANSDUCTION SYSTEM"/>
    <property type="match status" value="1"/>
</dbReference>
<dbReference type="InterPro" id="IPR029787">
    <property type="entry name" value="Nucleotide_cyclase"/>
</dbReference>
<dbReference type="InterPro" id="IPR043128">
    <property type="entry name" value="Rev_trsase/Diguanyl_cyclase"/>
</dbReference>
<evidence type="ECO:0000313" key="5">
    <source>
        <dbReference type="Proteomes" id="UP001219956"/>
    </source>
</evidence>
<sequence>MPNTLHTEHIQQLQTLYQGSELLVALFDASDTLRYANPAFRQAYHLAETAMPTWVQLMRDNHAEHTGTVIRTADFDTWLGSALSRRGKQAYRMLESDLHDGRWLMMTETVNEAGWMLCTAVDISSLAAGKRSLRTARDLALRAASSDALTGLSNRRHILAQLETQLARSGTHCVAILDIDFFKRINDSHGHPFGDLVLMDFARYLQNQLRRSDGIGRLGGEEFMLVLPDTPLAQASLLMHQLLSGLHPPRPIGALADFHYSCSGGLTLLQPGDSVQSAYHRADAALYRAKQHGRNRIELG</sequence>
<keyword evidence="5" id="KW-1185">Reference proteome</keyword>
<dbReference type="InterPro" id="IPR050469">
    <property type="entry name" value="Diguanylate_Cyclase"/>
</dbReference>
<dbReference type="PANTHER" id="PTHR45138:SF9">
    <property type="entry name" value="DIGUANYLATE CYCLASE DGCM-RELATED"/>
    <property type="match status" value="1"/>
</dbReference>
<evidence type="ECO:0000259" key="3">
    <source>
        <dbReference type="PROSITE" id="PS50887"/>
    </source>
</evidence>
<reference evidence="4 5" key="1">
    <citation type="submission" date="2023-01" db="EMBL/GenBank/DDBJ databases">
        <title>Novel species of the genus Vogesella isolated from rivers.</title>
        <authorList>
            <person name="Lu H."/>
        </authorList>
    </citation>
    <scope>NUCLEOTIDE SEQUENCE [LARGE SCALE GENOMIC DNA]</scope>
    <source>
        <strain evidence="4 5">DC21W</strain>
    </source>
</reference>
<organism evidence="4 5">
    <name type="scientific">Vogesella aquatica</name>
    <dbReference type="NCBI Taxonomy" id="2984206"/>
    <lineage>
        <taxon>Bacteria</taxon>
        <taxon>Pseudomonadati</taxon>
        <taxon>Pseudomonadota</taxon>
        <taxon>Betaproteobacteria</taxon>
        <taxon>Neisseriales</taxon>
        <taxon>Chromobacteriaceae</taxon>
        <taxon>Vogesella</taxon>
    </lineage>
</organism>
<dbReference type="InterPro" id="IPR000160">
    <property type="entry name" value="GGDEF_dom"/>
</dbReference>
<dbReference type="PROSITE" id="PS50887">
    <property type="entry name" value="GGDEF"/>
    <property type="match status" value="1"/>
</dbReference>
<comment type="caution">
    <text evidence="4">The sequence shown here is derived from an EMBL/GenBank/DDBJ whole genome shotgun (WGS) entry which is preliminary data.</text>
</comment>
<accession>A0ABT5J0H3</accession>
<evidence type="ECO:0000256" key="2">
    <source>
        <dbReference type="ARBA" id="ARBA00034247"/>
    </source>
</evidence>
<proteinExistence type="predicted"/>
<gene>
    <name evidence="4" type="ORF">PQU95_14065</name>
</gene>
<dbReference type="Gene3D" id="3.30.70.270">
    <property type="match status" value="1"/>
</dbReference>
<comment type="catalytic activity">
    <reaction evidence="2">
        <text>2 GTP = 3',3'-c-di-GMP + 2 diphosphate</text>
        <dbReference type="Rhea" id="RHEA:24898"/>
        <dbReference type="ChEBI" id="CHEBI:33019"/>
        <dbReference type="ChEBI" id="CHEBI:37565"/>
        <dbReference type="ChEBI" id="CHEBI:58805"/>
        <dbReference type="EC" id="2.7.7.65"/>
    </reaction>
</comment>
<feature type="domain" description="GGDEF" evidence="3">
    <location>
        <begin position="170"/>
        <end position="300"/>
    </location>
</feature>
<name>A0ABT5J0H3_9NEIS</name>
<dbReference type="RefSeq" id="WP_272752590.1">
    <property type="nucleotide sequence ID" value="NZ_JAQQLF010000019.1"/>
</dbReference>
<dbReference type="Proteomes" id="UP001219956">
    <property type="component" value="Unassembled WGS sequence"/>
</dbReference>
<dbReference type="SUPFAM" id="SSF55073">
    <property type="entry name" value="Nucleotide cyclase"/>
    <property type="match status" value="1"/>
</dbReference>